<comment type="caution">
    <text evidence="1">The sequence shown here is derived from an EMBL/GenBank/DDBJ whole genome shotgun (WGS) entry which is preliminary data.</text>
</comment>
<evidence type="ECO:0000313" key="2">
    <source>
        <dbReference type="Proteomes" id="UP001596405"/>
    </source>
</evidence>
<accession>A0ABW2DNT5</accession>
<organism evidence="1 2">
    <name type="scientific">Rufibacter roseus</name>
    <dbReference type="NCBI Taxonomy" id="1567108"/>
    <lineage>
        <taxon>Bacteria</taxon>
        <taxon>Pseudomonadati</taxon>
        <taxon>Bacteroidota</taxon>
        <taxon>Cytophagia</taxon>
        <taxon>Cytophagales</taxon>
        <taxon>Hymenobacteraceae</taxon>
        <taxon>Rufibacter</taxon>
    </lineage>
</organism>
<evidence type="ECO:0000313" key="1">
    <source>
        <dbReference type="EMBL" id="MFC6998324.1"/>
    </source>
</evidence>
<reference evidence="2" key="1">
    <citation type="journal article" date="2019" name="Int. J. Syst. Evol. Microbiol.">
        <title>The Global Catalogue of Microorganisms (GCM) 10K type strain sequencing project: providing services to taxonomists for standard genome sequencing and annotation.</title>
        <authorList>
            <consortium name="The Broad Institute Genomics Platform"/>
            <consortium name="The Broad Institute Genome Sequencing Center for Infectious Disease"/>
            <person name="Wu L."/>
            <person name="Ma J."/>
        </authorList>
    </citation>
    <scope>NUCLEOTIDE SEQUENCE [LARGE SCALE GENOMIC DNA]</scope>
    <source>
        <strain evidence="2">CGMCC 4.7393</strain>
    </source>
</reference>
<proteinExistence type="predicted"/>
<protein>
    <recommendedName>
        <fullName evidence="3">STAS/SEC14 domain-containing protein</fullName>
    </recommendedName>
</protein>
<gene>
    <name evidence="1" type="ORF">ACFQHR_11865</name>
</gene>
<dbReference type="EMBL" id="JBHSYQ010000005">
    <property type="protein sequence ID" value="MFC6998324.1"/>
    <property type="molecule type" value="Genomic_DNA"/>
</dbReference>
<sequence>MKIGLSKHIKISYRPDMQTAIIRWQQPVTFTEFKLNCLAILALAKENSAVSWLVDCRSKGEVTPQESEWLCDEFYPKALQQVSPQLVIGWLLNPRQMQRLKEGEKLHAISAPCPDVRREAFMTEQDAVQWLEQSVMEMIKSQKQGRA</sequence>
<name>A0ABW2DNT5_9BACT</name>
<evidence type="ECO:0008006" key="3">
    <source>
        <dbReference type="Google" id="ProtNLM"/>
    </source>
</evidence>
<dbReference type="Proteomes" id="UP001596405">
    <property type="component" value="Unassembled WGS sequence"/>
</dbReference>
<dbReference type="RefSeq" id="WP_066617860.1">
    <property type="nucleotide sequence ID" value="NZ_JBHSYQ010000005.1"/>
</dbReference>
<keyword evidence="2" id="KW-1185">Reference proteome</keyword>